<evidence type="ECO:0000313" key="3">
    <source>
        <dbReference type="Proteomes" id="UP001269819"/>
    </source>
</evidence>
<dbReference type="PANTHER" id="PTHR43685">
    <property type="entry name" value="GLYCOSYLTRANSFERASE"/>
    <property type="match status" value="1"/>
</dbReference>
<keyword evidence="3" id="KW-1185">Reference proteome</keyword>
<dbReference type="PANTHER" id="PTHR43685:SF2">
    <property type="entry name" value="GLYCOSYLTRANSFERASE 2-LIKE DOMAIN-CONTAINING PROTEIN"/>
    <property type="match status" value="1"/>
</dbReference>
<dbReference type="EMBL" id="JAWIIJ010000009">
    <property type="protein sequence ID" value="MDV2079733.1"/>
    <property type="molecule type" value="Genomic_DNA"/>
</dbReference>
<dbReference type="InterPro" id="IPR050834">
    <property type="entry name" value="Glycosyltransf_2"/>
</dbReference>
<protein>
    <submittedName>
        <fullName evidence="2">Glycosyltransferase</fullName>
        <ecNumber evidence="2">2.4.-.-</ecNumber>
    </submittedName>
</protein>
<sequence length="311" mass="35180">MINPVSSPAQGRAPDTANTPRISVVIPAYNRAHNLTRAIQSVLSQTCPPIEILVVDDGSTDGTGQLVQQQFGSRVRYLRQANAGSAAARNRGIEHAGGDWIAFLDSDDEWLPNKLATDRAMILATPDLEFLHGNRRHHWSDGRQDNGRQHQPASDFGDKRYLLAVWGIKTSTVVVRRSLLDRLEYHYNPTLKTCQDYEFFWRAVVEAHRVGYSDALDVIIHITSDGASRVRPQCLLIQDNLTAISNALEWCRRSGHPDFEKILVKRRVMECLHLIRSLGSSHHGRKKLYALWQARSELAYVLTGSVRYKFF</sequence>
<dbReference type="SUPFAM" id="SSF53448">
    <property type="entry name" value="Nucleotide-diphospho-sugar transferases"/>
    <property type="match status" value="1"/>
</dbReference>
<comment type="caution">
    <text evidence="2">The sequence shown here is derived from an EMBL/GenBank/DDBJ whole genome shotgun (WGS) entry which is preliminary data.</text>
</comment>
<accession>A0ABU3VZL8</accession>
<reference evidence="2 3" key="1">
    <citation type="submission" date="2023-10" db="EMBL/GenBank/DDBJ databases">
        <title>Characteristics and mechanism of a salt-tolerant marine origin heterotrophic nitrifying- aerobic denitrifying bacteria Marinobacter xestospongiae HN1.</title>
        <authorList>
            <person name="Qi R."/>
        </authorList>
    </citation>
    <scope>NUCLEOTIDE SEQUENCE [LARGE SCALE GENOMIC DNA]</scope>
    <source>
        <strain evidence="2 3">HN1</strain>
    </source>
</reference>
<proteinExistence type="predicted"/>
<dbReference type="InterPro" id="IPR001173">
    <property type="entry name" value="Glyco_trans_2-like"/>
</dbReference>
<feature type="domain" description="Glycosyltransferase 2-like" evidence="1">
    <location>
        <begin position="23"/>
        <end position="116"/>
    </location>
</feature>
<keyword evidence="2" id="KW-0808">Transferase</keyword>
<dbReference type="Pfam" id="PF00535">
    <property type="entry name" value="Glycos_transf_2"/>
    <property type="match status" value="1"/>
</dbReference>
<evidence type="ECO:0000259" key="1">
    <source>
        <dbReference type="Pfam" id="PF00535"/>
    </source>
</evidence>
<organism evidence="2 3">
    <name type="scientific">Marinobacter xestospongiae</name>
    <dbReference type="NCBI Taxonomy" id="994319"/>
    <lineage>
        <taxon>Bacteria</taxon>
        <taxon>Pseudomonadati</taxon>
        <taxon>Pseudomonadota</taxon>
        <taxon>Gammaproteobacteria</taxon>
        <taxon>Pseudomonadales</taxon>
        <taxon>Marinobacteraceae</taxon>
        <taxon>Marinobacter</taxon>
    </lineage>
</organism>
<gene>
    <name evidence="2" type="ORF">RYS15_13670</name>
</gene>
<dbReference type="GO" id="GO:0016757">
    <property type="term" value="F:glycosyltransferase activity"/>
    <property type="evidence" value="ECO:0007669"/>
    <property type="project" value="UniProtKB-KW"/>
</dbReference>
<name>A0ABU3VZL8_9GAMM</name>
<dbReference type="InterPro" id="IPR029044">
    <property type="entry name" value="Nucleotide-diphossugar_trans"/>
</dbReference>
<evidence type="ECO:0000313" key="2">
    <source>
        <dbReference type="EMBL" id="MDV2079733.1"/>
    </source>
</evidence>
<dbReference type="Gene3D" id="3.90.550.10">
    <property type="entry name" value="Spore Coat Polysaccharide Biosynthesis Protein SpsA, Chain A"/>
    <property type="match status" value="1"/>
</dbReference>
<keyword evidence="2" id="KW-0328">Glycosyltransferase</keyword>
<dbReference type="Proteomes" id="UP001269819">
    <property type="component" value="Unassembled WGS sequence"/>
</dbReference>
<dbReference type="EC" id="2.4.-.-" evidence="2"/>
<dbReference type="RefSeq" id="WP_316974233.1">
    <property type="nucleotide sequence ID" value="NZ_JAWIIJ010000009.1"/>
</dbReference>